<dbReference type="EMBL" id="JACIJP010000001">
    <property type="protein sequence ID" value="MBB6122676.1"/>
    <property type="molecule type" value="Genomic_DNA"/>
</dbReference>
<accession>A0A841IZH3</accession>
<gene>
    <name evidence="1" type="ORF">FHS92_000383</name>
</gene>
<reference evidence="1 2" key="1">
    <citation type="submission" date="2020-08" db="EMBL/GenBank/DDBJ databases">
        <title>Genomic Encyclopedia of Type Strains, Phase IV (KMG-IV): sequencing the most valuable type-strain genomes for metagenomic binning, comparative biology and taxonomic classification.</title>
        <authorList>
            <person name="Goeker M."/>
        </authorList>
    </citation>
    <scope>NUCLEOTIDE SEQUENCE [LARGE SCALE GENOMIC DNA]</scope>
    <source>
        <strain evidence="1 2">DSM 102255</strain>
    </source>
</reference>
<name>A0A841IZH3_9SPHN</name>
<evidence type="ECO:0000313" key="1">
    <source>
        <dbReference type="EMBL" id="MBB6122676.1"/>
    </source>
</evidence>
<dbReference type="AlphaFoldDB" id="A0A841IZH3"/>
<comment type="caution">
    <text evidence="1">The sequence shown here is derived from an EMBL/GenBank/DDBJ whole genome shotgun (WGS) entry which is preliminary data.</text>
</comment>
<sequence length="68" mass="6930">MAMPGAALLQAISRLDQAIAHAESACADALDARATPPAPDSSTRDASVRRALAQLDSLISDLKAAENG</sequence>
<protein>
    <submittedName>
        <fullName evidence="1">Uncharacterized protein</fullName>
    </submittedName>
</protein>
<evidence type="ECO:0000313" key="2">
    <source>
        <dbReference type="Proteomes" id="UP000552700"/>
    </source>
</evidence>
<keyword evidence="2" id="KW-1185">Reference proteome</keyword>
<organism evidence="1 2">
    <name type="scientific">Sphingobium subterraneum</name>
    <dbReference type="NCBI Taxonomy" id="627688"/>
    <lineage>
        <taxon>Bacteria</taxon>
        <taxon>Pseudomonadati</taxon>
        <taxon>Pseudomonadota</taxon>
        <taxon>Alphaproteobacteria</taxon>
        <taxon>Sphingomonadales</taxon>
        <taxon>Sphingomonadaceae</taxon>
        <taxon>Sphingobium</taxon>
    </lineage>
</organism>
<proteinExistence type="predicted"/>
<dbReference type="Proteomes" id="UP000552700">
    <property type="component" value="Unassembled WGS sequence"/>
</dbReference>